<evidence type="ECO:0000256" key="1">
    <source>
        <dbReference type="SAM" id="MobiDB-lite"/>
    </source>
</evidence>
<dbReference type="PANTHER" id="PTHR46548">
    <property type="entry name" value="BAH AND TFIIS DOMAIN-CONTAINING PROTEIN-RELATED"/>
    <property type="match status" value="1"/>
</dbReference>
<name>A0ABR2CP47_9ROSI</name>
<keyword evidence="3" id="KW-1185">Reference proteome</keyword>
<dbReference type="EMBL" id="JBBPBM010000048">
    <property type="protein sequence ID" value="KAK8521416.1"/>
    <property type="molecule type" value="Genomic_DNA"/>
</dbReference>
<protein>
    <submittedName>
        <fullName evidence="2">Uncharacterized protein</fullName>
    </submittedName>
</protein>
<proteinExistence type="predicted"/>
<feature type="region of interest" description="Disordered" evidence="1">
    <location>
        <begin position="216"/>
        <end position="238"/>
    </location>
</feature>
<evidence type="ECO:0000313" key="2">
    <source>
        <dbReference type="EMBL" id="KAK8521416.1"/>
    </source>
</evidence>
<organism evidence="2 3">
    <name type="scientific">Hibiscus sabdariffa</name>
    <name type="common">roselle</name>
    <dbReference type="NCBI Taxonomy" id="183260"/>
    <lineage>
        <taxon>Eukaryota</taxon>
        <taxon>Viridiplantae</taxon>
        <taxon>Streptophyta</taxon>
        <taxon>Embryophyta</taxon>
        <taxon>Tracheophyta</taxon>
        <taxon>Spermatophyta</taxon>
        <taxon>Magnoliopsida</taxon>
        <taxon>eudicotyledons</taxon>
        <taxon>Gunneridae</taxon>
        <taxon>Pentapetalae</taxon>
        <taxon>rosids</taxon>
        <taxon>malvids</taxon>
        <taxon>Malvales</taxon>
        <taxon>Malvaceae</taxon>
        <taxon>Malvoideae</taxon>
        <taxon>Hibiscus</taxon>
    </lineage>
</organism>
<comment type="caution">
    <text evidence="2">The sequence shown here is derived from an EMBL/GenBank/DDBJ whole genome shotgun (WGS) entry which is preliminary data.</text>
</comment>
<gene>
    <name evidence="2" type="ORF">V6N12_005322</name>
</gene>
<dbReference type="PANTHER" id="PTHR46548:SF1">
    <property type="entry name" value="BAH AND TFIIS DOMAIN-CONTAINING PROTEIN-RELATED"/>
    <property type="match status" value="1"/>
</dbReference>
<evidence type="ECO:0000313" key="3">
    <source>
        <dbReference type="Proteomes" id="UP001472677"/>
    </source>
</evidence>
<reference evidence="2 3" key="1">
    <citation type="journal article" date="2024" name="G3 (Bethesda)">
        <title>Genome assembly of Hibiscus sabdariffa L. provides insights into metabolisms of medicinal natural products.</title>
        <authorList>
            <person name="Kim T."/>
        </authorList>
    </citation>
    <scope>NUCLEOTIDE SEQUENCE [LARGE SCALE GENOMIC DNA]</scope>
    <source>
        <strain evidence="2">TK-2024</strain>
        <tissue evidence="2">Old leaves</tissue>
    </source>
</reference>
<accession>A0ABR2CP47</accession>
<sequence>MSSVGILHGEASFHRDFDLNNGPAVDEGIHTQLLLFLQFCLIGTNLFQLLRLVDHKGCWAPPTGATPYNPDVYRGPVLSSAPALPFPSTPFQYLVFPFGTTFPLPSTSFSGSTTTYADSSSGGRFCFPPVHSQLLGPAGAVPSHYPRPPYVSLPDCNNSGAESGRKWGRQGLDLNAGPGGPDIEGRDETAPLASRHLSVASSQALAEEQARMYQLPGGVLKRKEPEGGWDGYKQSSWQ</sequence>
<feature type="region of interest" description="Disordered" evidence="1">
    <location>
        <begin position="161"/>
        <end position="193"/>
    </location>
</feature>
<dbReference type="Proteomes" id="UP001472677">
    <property type="component" value="Unassembled WGS sequence"/>
</dbReference>